<accession>A0AC61KZK5</accession>
<dbReference type="EMBL" id="PQXF01000041">
    <property type="protein sequence ID" value="PXF58171.1"/>
    <property type="molecule type" value="Genomic_DNA"/>
</dbReference>
<evidence type="ECO:0000313" key="2">
    <source>
        <dbReference type="Proteomes" id="UP000248329"/>
    </source>
</evidence>
<proteinExistence type="predicted"/>
<evidence type="ECO:0000313" key="1">
    <source>
        <dbReference type="EMBL" id="PXF58171.1"/>
    </source>
</evidence>
<name>A0AC61KZK5_9EURY</name>
<reference evidence="1" key="1">
    <citation type="submission" date="2018-01" db="EMBL/GenBank/DDBJ databases">
        <authorList>
            <person name="Krukenberg V."/>
        </authorList>
    </citation>
    <scope>NUCLEOTIDE SEQUENCE</scope>
    <source>
        <strain evidence="1">E20ANME2</strain>
    </source>
</reference>
<dbReference type="Proteomes" id="UP000248329">
    <property type="component" value="Unassembled WGS sequence"/>
</dbReference>
<gene>
    <name evidence="1" type="ORF">C4B59_13810</name>
</gene>
<comment type="caution">
    <text evidence="1">The sequence shown here is derived from an EMBL/GenBank/DDBJ whole genome shotgun (WGS) entry which is preliminary data.</text>
</comment>
<organism evidence="1 2">
    <name type="scientific">Candidatus Methanogaster sp</name>
    <dbReference type="NCBI Taxonomy" id="3386292"/>
    <lineage>
        <taxon>Archaea</taxon>
        <taxon>Methanobacteriati</taxon>
        <taxon>Methanobacteriota</taxon>
        <taxon>Stenosarchaea group</taxon>
        <taxon>Methanomicrobia</taxon>
        <taxon>Methanosarcinales</taxon>
        <taxon>ANME-2 cluster</taxon>
        <taxon>Candidatus Methanogasteraceae</taxon>
        <taxon>Candidatus Methanogaster</taxon>
    </lineage>
</organism>
<sequence length="766" mass="84899">MAHQPPHRQTRFLDGDLVRGTYPQHELAERRCSYQAPLDMVTTDFSNLLFGKIAYLIPRSTSFECIFSSITTSPAIGFLSSGAIIKPMDKDDLKNIVIAVVSVLVVLLIAGALFLKGDSDVALLFAIIGVPIIVAVASAWYIKSVKQRRLEDPASRVKERELRGICTNMIQLRSRMHDIEGAHSITIAESITDIDSIERAIQNSGGHIDPDNGSVDCDQDAIKGVTLFAIRNIAHDLGRTEQQFIDRLYDAAIKYAENSRAKLGTLNNAGYDLGAYISELDSVTCPDKDIGDIVGYLDSMKAITEDALHGCVDDAKKLAAYHTGEVSADQVEDALQARDYGGAVTRLEEDITTLKTATKEEFRTYRATLISALDTAVGSVEDEKFKEFKEDVLGTSSPEKLVRLNEIGDAFTKRCQTIIDQMHYELSSTEDSIKEFIPPDYFWSASELAEKDYTLDASSVGDAAGLFAAMVSELRPALERNRESYKILNSYHRTVERQIQRKLAANDTVSGDDLKVGHPDKFLRLYDYYHPDASCTDGTLRLAEGAKVVENPLTIHVTDEDGNGIGGASVTLMRGVGISITLEHLTGADGSVTIENPGEGKYQLTVDAAQYRKHEGTAALPADNIDIILKRKGIEDYLCRGKAKSVKDNLHRYATDVLKELDRNGIVSSEFDMYINKDYRACLLYILAEEYPNLRFVSHSHTSKYPVLYDEEKMVARLIDAAKAMDKESYTISDFDIPLMEEEIRHLVEIASERGVHITVEQDDTA</sequence>
<protein>
    <submittedName>
        <fullName evidence="1">Uncharacterized protein</fullName>
    </submittedName>
</protein>